<dbReference type="PANTHER" id="PTHR40535:SF1">
    <property type="entry name" value="CHROMOSOME UNDETERMINED SCAFFOLD_9, WHOLE GENOME SHOTGUN SEQUENCE"/>
    <property type="match status" value="1"/>
</dbReference>
<accession>A0A9N8ECK7</accession>
<feature type="transmembrane region" description="Helical" evidence="2">
    <location>
        <begin position="235"/>
        <end position="255"/>
    </location>
</feature>
<reference evidence="3" key="1">
    <citation type="submission" date="2020-06" db="EMBL/GenBank/DDBJ databases">
        <authorList>
            <consortium name="Plant Systems Biology data submission"/>
        </authorList>
    </citation>
    <scope>NUCLEOTIDE SEQUENCE</scope>
    <source>
        <strain evidence="3">D6</strain>
    </source>
</reference>
<evidence type="ECO:0000313" key="4">
    <source>
        <dbReference type="Proteomes" id="UP001153069"/>
    </source>
</evidence>
<feature type="compositionally biased region" description="Basic and acidic residues" evidence="1">
    <location>
        <begin position="472"/>
        <end position="484"/>
    </location>
</feature>
<dbReference type="EMBL" id="CAICTM010000890">
    <property type="protein sequence ID" value="CAB9517935.1"/>
    <property type="molecule type" value="Genomic_DNA"/>
</dbReference>
<dbReference type="OrthoDB" id="46983at2759"/>
<sequence>MVTTAAVAATTANTGTVVDSSAISNFDFAICMVCAWLVPHLISSHRLFHRTLRHSPAWIERNVRVTQVARDAASFGYGNGDPALAAANQVVNRAMFHAVGISVLVYVATAILLSLMTRDMDYRTTYILVGISYFVGAFFIFLLSFKAPQWLAVYASLYEYQVQIDLGTDCPSLRRRVRLATFKTFLTVFPLTAPFFCGATPATIPVSIVIGLIMGFFLCLLIDWGNRIIKRPKELLAFALFVALAFILASAYLFSYGCSFVQDVWGDRKGQQITLLDTLSFISWIVGGVILHAMIWYLSYLTHHGQAPKTELLDSEIQAVKPRPRTFFGQSVYRMELSMRSHDVDMSRRSHDVSKRSRDLEERSATPATLGRTTPSEGYPLETSIRSQRPPARSFFRTPSEPEGFHIEEEYPHLPALPAPVPEGDEEEEEEDEEEVNDDDITPEPPRIPNMEDDDDNDEVMVEEDYNVPPVPEKDERLNQDRRQWHSQPTTSDEDNNDMEEEEEDSDYANQQDEDSRCHIVNEICCDLACGASAQTRSGAAKTYNCCSWLLWSIFFCASMFFIIVMVGSQYQESIVRDTLPYAEEILYTTINTGPQCAFYNEPVGINRNRTRRERVEATQTTFASPEEAHLAGYTILHCGACSKCSNWHDLRLEYATRNILGPVALECAKKTLGGGGFQVLLECVMEKTTFRKPCAECWAVDMECTKKHCMWIGIRSFMINTVTNLQVGADDITPATCEEAMCEATEITGYEGFVPCSGATRRRMDIVSTIQRPEHQQCQQVQVKWEEFFGPSEGNLDYDPSYDNIVDLFEDNSLESNNNQSDASVSNSNNQTFR</sequence>
<feature type="transmembrane region" description="Helical" evidence="2">
    <location>
        <begin position="125"/>
        <end position="145"/>
    </location>
</feature>
<feature type="compositionally biased region" description="Basic and acidic residues" evidence="1">
    <location>
        <begin position="403"/>
        <end position="412"/>
    </location>
</feature>
<comment type="caution">
    <text evidence="3">The sequence shown here is derived from an EMBL/GenBank/DDBJ whole genome shotgun (WGS) entry which is preliminary data.</text>
</comment>
<feature type="transmembrane region" description="Helical" evidence="2">
    <location>
        <begin position="549"/>
        <end position="571"/>
    </location>
</feature>
<keyword evidence="2" id="KW-0812">Transmembrane</keyword>
<dbReference type="PANTHER" id="PTHR40535">
    <property type="entry name" value="CHROMOSOME UNDETERMINED SCAFFOLD_9, WHOLE GENOME SHOTGUN SEQUENCE"/>
    <property type="match status" value="1"/>
</dbReference>
<feature type="compositionally biased region" description="Acidic residues" evidence="1">
    <location>
        <begin position="423"/>
        <end position="442"/>
    </location>
</feature>
<gene>
    <name evidence="3" type="ORF">SEMRO_892_G217010.1</name>
</gene>
<feature type="transmembrane region" description="Helical" evidence="2">
    <location>
        <begin position="24"/>
        <end position="43"/>
    </location>
</feature>
<keyword evidence="2" id="KW-1133">Transmembrane helix</keyword>
<feature type="transmembrane region" description="Helical" evidence="2">
    <location>
        <begin position="275"/>
        <end position="298"/>
    </location>
</feature>
<evidence type="ECO:0000256" key="2">
    <source>
        <dbReference type="SAM" id="Phobius"/>
    </source>
</evidence>
<feature type="transmembrane region" description="Helical" evidence="2">
    <location>
        <begin position="94"/>
        <end position="113"/>
    </location>
</feature>
<feature type="compositionally biased region" description="Basic and acidic residues" evidence="1">
    <location>
        <begin position="344"/>
        <end position="364"/>
    </location>
</feature>
<keyword evidence="2" id="KW-0472">Membrane</keyword>
<feature type="region of interest" description="Disordered" evidence="1">
    <location>
        <begin position="815"/>
        <end position="835"/>
    </location>
</feature>
<proteinExistence type="predicted"/>
<keyword evidence="4" id="KW-1185">Reference proteome</keyword>
<feature type="compositionally biased region" description="Acidic residues" evidence="1">
    <location>
        <begin position="492"/>
        <end position="507"/>
    </location>
</feature>
<dbReference type="Proteomes" id="UP001153069">
    <property type="component" value="Unassembled WGS sequence"/>
</dbReference>
<feature type="region of interest" description="Disordered" evidence="1">
    <location>
        <begin position="344"/>
        <end position="513"/>
    </location>
</feature>
<evidence type="ECO:0000256" key="1">
    <source>
        <dbReference type="SAM" id="MobiDB-lite"/>
    </source>
</evidence>
<feature type="compositionally biased region" description="Acidic residues" evidence="1">
    <location>
        <begin position="451"/>
        <end position="466"/>
    </location>
</feature>
<dbReference type="AlphaFoldDB" id="A0A9N8ECK7"/>
<name>A0A9N8ECK7_9STRA</name>
<protein>
    <submittedName>
        <fullName evidence="3">Uncharacterized protein</fullName>
    </submittedName>
</protein>
<evidence type="ECO:0000313" key="3">
    <source>
        <dbReference type="EMBL" id="CAB9517935.1"/>
    </source>
</evidence>
<feature type="transmembrane region" description="Helical" evidence="2">
    <location>
        <begin position="202"/>
        <end position="223"/>
    </location>
</feature>
<organism evidence="3 4">
    <name type="scientific">Seminavis robusta</name>
    <dbReference type="NCBI Taxonomy" id="568900"/>
    <lineage>
        <taxon>Eukaryota</taxon>
        <taxon>Sar</taxon>
        <taxon>Stramenopiles</taxon>
        <taxon>Ochrophyta</taxon>
        <taxon>Bacillariophyta</taxon>
        <taxon>Bacillariophyceae</taxon>
        <taxon>Bacillariophycidae</taxon>
        <taxon>Naviculales</taxon>
        <taxon>Naviculaceae</taxon>
        <taxon>Seminavis</taxon>
    </lineage>
</organism>